<dbReference type="AlphaFoldDB" id="A0A9Q1G1U7"/>
<accession>A0A9Q1G1U7</accession>
<gene>
    <name evidence="1" type="ORF">SKAU_G00112390</name>
</gene>
<dbReference type="PANTHER" id="PTHR47331">
    <property type="entry name" value="PHD-TYPE DOMAIN-CONTAINING PROTEIN"/>
    <property type="match status" value="1"/>
</dbReference>
<dbReference type="OrthoDB" id="8061743at2759"/>
<protein>
    <submittedName>
        <fullName evidence="1">Uncharacterized protein</fullName>
    </submittedName>
</protein>
<proteinExistence type="predicted"/>
<name>A0A9Q1G1U7_SYNKA</name>
<sequence>MLYLPVTFQGNRKRSAQHLGLKREEDLLTLRTIRQDVVKLRGDTVSFEVSVLSSPQVKHHIRRTFTADKLNLAEQSCAVASLKKRYGHLREVPLQTFSQVQPMLLIGSDHANLITPIHPIRVGPSGAPVAVCTQTWKKEVTRSKLDQETVDTLEKGTVHLTVDGILRNATPLLRKKLGPSLWAAPAALLPLQRATERRPANSPELASVYNREIRKLVH</sequence>
<organism evidence="1 2">
    <name type="scientific">Synaphobranchus kaupii</name>
    <name type="common">Kaup's arrowtooth eel</name>
    <dbReference type="NCBI Taxonomy" id="118154"/>
    <lineage>
        <taxon>Eukaryota</taxon>
        <taxon>Metazoa</taxon>
        <taxon>Chordata</taxon>
        <taxon>Craniata</taxon>
        <taxon>Vertebrata</taxon>
        <taxon>Euteleostomi</taxon>
        <taxon>Actinopterygii</taxon>
        <taxon>Neopterygii</taxon>
        <taxon>Teleostei</taxon>
        <taxon>Anguilliformes</taxon>
        <taxon>Synaphobranchidae</taxon>
        <taxon>Synaphobranchus</taxon>
    </lineage>
</organism>
<dbReference type="Proteomes" id="UP001152622">
    <property type="component" value="Chromosome 3"/>
</dbReference>
<evidence type="ECO:0000313" key="2">
    <source>
        <dbReference type="Proteomes" id="UP001152622"/>
    </source>
</evidence>
<keyword evidence="2" id="KW-1185">Reference proteome</keyword>
<comment type="caution">
    <text evidence="1">The sequence shown here is derived from an EMBL/GenBank/DDBJ whole genome shotgun (WGS) entry which is preliminary data.</text>
</comment>
<dbReference type="EMBL" id="JAINUF010000003">
    <property type="protein sequence ID" value="KAJ8371211.1"/>
    <property type="molecule type" value="Genomic_DNA"/>
</dbReference>
<reference evidence="1" key="1">
    <citation type="journal article" date="2023" name="Science">
        <title>Genome structures resolve the early diversification of teleost fishes.</title>
        <authorList>
            <person name="Parey E."/>
            <person name="Louis A."/>
            <person name="Montfort J."/>
            <person name="Bouchez O."/>
            <person name="Roques C."/>
            <person name="Iampietro C."/>
            <person name="Lluch J."/>
            <person name="Castinel A."/>
            <person name="Donnadieu C."/>
            <person name="Desvignes T."/>
            <person name="Floi Bucao C."/>
            <person name="Jouanno E."/>
            <person name="Wen M."/>
            <person name="Mejri S."/>
            <person name="Dirks R."/>
            <person name="Jansen H."/>
            <person name="Henkel C."/>
            <person name="Chen W.J."/>
            <person name="Zahm M."/>
            <person name="Cabau C."/>
            <person name="Klopp C."/>
            <person name="Thompson A.W."/>
            <person name="Robinson-Rechavi M."/>
            <person name="Braasch I."/>
            <person name="Lecointre G."/>
            <person name="Bobe J."/>
            <person name="Postlethwait J.H."/>
            <person name="Berthelot C."/>
            <person name="Roest Crollius H."/>
            <person name="Guiguen Y."/>
        </authorList>
    </citation>
    <scope>NUCLEOTIDE SEQUENCE</scope>
    <source>
        <strain evidence="1">WJC10195</strain>
    </source>
</reference>
<dbReference type="PANTHER" id="PTHR47331:SF5">
    <property type="entry name" value="RIBONUCLEASE H"/>
    <property type="match status" value="1"/>
</dbReference>
<evidence type="ECO:0000313" key="1">
    <source>
        <dbReference type="EMBL" id="KAJ8371211.1"/>
    </source>
</evidence>